<protein>
    <recommendedName>
        <fullName evidence="4">Glucosamine-6-phosphate deaminase</fullName>
        <ecNumber evidence="4">3.5.99.6</ecNumber>
    </recommendedName>
    <alternativeName>
        <fullName evidence="4">GlcN6P deaminase</fullName>
        <shortName evidence="4">GNPDA</shortName>
    </alternativeName>
    <alternativeName>
        <fullName evidence="4">Glucosamine-6-phosphate isomerase</fullName>
    </alternativeName>
</protein>
<sequence>MKVVVCKDYDEMSQKAFEVMKEVVTSKPGVVLGLATGSSPVGLYKCMIKDHEENGTSYKDVVTYNLDEYVGIDRSNPQSYYTFMKENLFDHIDIDPNNTHVPYGSTKEDCEGYEKELEKVSIDLQLLGIGRNGHIGFNEPGTPFDEMTHIVDLTQSTIEANARFFDNDMNKVPKQAITMGIGTIMKSKKVLMVVSGPEKAEAVKATVEGPVTTDMPASVLQNHPDVTLVVDEAAASLLSK</sequence>
<dbReference type="STRING" id="1123313.GCA_000420345_01415"/>
<organism evidence="8 9">
    <name type="scientific">Faecalicoccus pleomorphus</name>
    <dbReference type="NCBI Taxonomy" id="1323"/>
    <lineage>
        <taxon>Bacteria</taxon>
        <taxon>Bacillati</taxon>
        <taxon>Bacillota</taxon>
        <taxon>Erysipelotrichia</taxon>
        <taxon>Erysipelotrichales</taxon>
        <taxon>Erysipelotrichaceae</taxon>
        <taxon>Faecalicoccus</taxon>
    </lineage>
</organism>
<gene>
    <name evidence="4 8" type="primary">nagB</name>
    <name evidence="7" type="ORF">DXC78_07175</name>
    <name evidence="8" type="ORF">NCTC11087_00140</name>
    <name evidence="6" type="ORF">PND82_03895</name>
</gene>
<dbReference type="PANTHER" id="PTHR11280">
    <property type="entry name" value="GLUCOSAMINE-6-PHOSPHATE ISOMERASE"/>
    <property type="match status" value="1"/>
</dbReference>
<feature type="domain" description="Glucosamine/galactosamine-6-phosphate isomerase" evidence="5">
    <location>
        <begin position="11"/>
        <end position="223"/>
    </location>
</feature>
<evidence type="ECO:0000256" key="1">
    <source>
        <dbReference type="ARBA" id="ARBA00000644"/>
    </source>
</evidence>
<feature type="active site" description="For ring-opening step" evidence="4">
    <location>
        <position position="132"/>
    </location>
</feature>
<reference evidence="8 9" key="1">
    <citation type="submission" date="2018-06" db="EMBL/GenBank/DDBJ databases">
        <authorList>
            <consortium name="Pathogen Informatics"/>
            <person name="Doyle S."/>
        </authorList>
    </citation>
    <scope>NUCLEOTIDE SEQUENCE [LARGE SCALE GENOMIC DNA]</scope>
    <source>
        <strain evidence="8 9">NCTC11087</strain>
    </source>
</reference>
<dbReference type="NCBIfam" id="TIGR00502">
    <property type="entry name" value="nagB"/>
    <property type="match status" value="1"/>
</dbReference>
<dbReference type="OrthoDB" id="9791139at2"/>
<comment type="pathway">
    <text evidence="4">Amino-sugar metabolism; N-acetylneuraminate degradation; D-fructose 6-phosphate from N-acetylneuraminate: step 5/5.</text>
</comment>
<feature type="active site" description="Proton acceptor; for enolization step" evidence="4">
    <location>
        <position position="67"/>
    </location>
</feature>
<dbReference type="Gene3D" id="3.40.50.1360">
    <property type="match status" value="1"/>
</dbReference>
<evidence type="ECO:0000313" key="6">
    <source>
        <dbReference type="EMBL" id="MDB7981960.1"/>
    </source>
</evidence>
<dbReference type="UniPathway" id="UPA00629">
    <property type="reaction ID" value="UER00684"/>
</dbReference>
<evidence type="ECO:0000313" key="8">
    <source>
        <dbReference type="EMBL" id="SUO03284.1"/>
    </source>
</evidence>
<name>A0A380LH79_9FIRM</name>
<comment type="similarity">
    <text evidence="4">Belongs to the glucosamine/galactosamine-6-phosphate isomerase family. NagB subfamily.</text>
</comment>
<dbReference type="CDD" id="cd01399">
    <property type="entry name" value="GlcN6P_deaminase"/>
    <property type="match status" value="1"/>
</dbReference>
<dbReference type="InterPro" id="IPR037171">
    <property type="entry name" value="NagB/RpiA_transferase-like"/>
</dbReference>
<dbReference type="GO" id="GO:0006046">
    <property type="term" value="P:N-acetylglucosamine catabolic process"/>
    <property type="evidence" value="ECO:0007669"/>
    <property type="project" value="UniProtKB-UniRule"/>
</dbReference>
<dbReference type="EC" id="3.5.99.6" evidence="4"/>
<comment type="caution">
    <text evidence="4">Lacks conserved residue(s) required for the propagation of feature annotation.</text>
</comment>
<dbReference type="Proteomes" id="UP001212981">
    <property type="component" value="Unassembled WGS sequence"/>
</dbReference>
<keyword evidence="2 4" id="KW-0378">Hydrolase</keyword>
<evidence type="ECO:0000256" key="3">
    <source>
        <dbReference type="ARBA" id="ARBA00023277"/>
    </source>
</evidence>
<evidence type="ECO:0000256" key="2">
    <source>
        <dbReference type="ARBA" id="ARBA00022801"/>
    </source>
</evidence>
<evidence type="ECO:0000256" key="4">
    <source>
        <dbReference type="HAMAP-Rule" id="MF_01241"/>
    </source>
</evidence>
<reference evidence="6" key="3">
    <citation type="submission" date="2023-01" db="EMBL/GenBank/DDBJ databases">
        <title>Human gut microbiome strain richness.</title>
        <authorList>
            <person name="Chen-Liaw A."/>
        </authorList>
    </citation>
    <scope>NUCLEOTIDE SEQUENCE</scope>
    <source>
        <strain evidence="6">D8_m1001271B151109d0_201107</strain>
    </source>
</reference>
<dbReference type="GO" id="GO:0019262">
    <property type="term" value="P:N-acetylneuraminate catabolic process"/>
    <property type="evidence" value="ECO:0007669"/>
    <property type="project" value="UniProtKB-UniRule"/>
</dbReference>
<dbReference type="GO" id="GO:0006043">
    <property type="term" value="P:glucosamine catabolic process"/>
    <property type="evidence" value="ECO:0007669"/>
    <property type="project" value="TreeGrafter"/>
</dbReference>
<dbReference type="GO" id="GO:0005975">
    <property type="term" value="P:carbohydrate metabolic process"/>
    <property type="evidence" value="ECO:0007669"/>
    <property type="project" value="InterPro"/>
</dbReference>
<feature type="active site" description="Proton acceptor; for ring-opening step" evidence="4">
    <location>
        <position position="134"/>
    </location>
</feature>
<reference evidence="7 10" key="2">
    <citation type="submission" date="2018-08" db="EMBL/GenBank/DDBJ databases">
        <title>A genome reference for cultivated species of the human gut microbiota.</title>
        <authorList>
            <person name="Zou Y."/>
            <person name="Xue W."/>
            <person name="Luo G."/>
        </authorList>
    </citation>
    <scope>NUCLEOTIDE SEQUENCE [LARGE SCALE GENOMIC DNA]</scope>
    <source>
        <strain evidence="7 10">TF08-11</strain>
    </source>
</reference>
<accession>A0A380LH79</accession>
<dbReference type="GO" id="GO:0005737">
    <property type="term" value="C:cytoplasm"/>
    <property type="evidence" value="ECO:0007669"/>
    <property type="project" value="TreeGrafter"/>
</dbReference>
<dbReference type="Pfam" id="PF01182">
    <property type="entry name" value="Glucosamine_iso"/>
    <property type="match status" value="1"/>
</dbReference>
<comment type="catalytic activity">
    <reaction evidence="1 4">
        <text>alpha-D-glucosamine 6-phosphate + H2O = beta-D-fructose 6-phosphate + NH4(+)</text>
        <dbReference type="Rhea" id="RHEA:12172"/>
        <dbReference type="ChEBI" id="CHEBI:15377"/>
        <dbReference type="ChEBI" id="CHEBI:28938"/>
        <dbReference type="ChEBI" id="CHEBI:57634"/>
        <dbReference type="ChEBI" id="CHEBI:75989"/>
        <dbReference type="EC" id="3.5.99.6"/>
    </reaction>
</comment>
<evidence type="ECO:0000313" key="9">
    <source>
        <dbReference type="Proteomes" id="UP000255523"/>
    </source>
</evidence>
<dbReference type="HAMAP" id="MF_01241">
    <property type="entry name" value="GlcN6P_deamin"/>
    <property type="match status" value="1"/>
</dbReference>
<dbReference type="EMBL" id="JAQLXO010000003">
    <property type="protein sequence ID" value="MDB7981960.1"/>
    <property type="molecule type" value="Genomic_DNA"/>
</dbReference>
<dbReference type="FunFam" id="3.40.50.1360:FF:000003">
    <property type="entry name" value="Glucosamine-6-phosphate deaminase"/>
    <property type="match status" value="1"/>
</dbReference>
<dbReference type="GeneID" id="77461138"/>
<dbReference type="InterPro" id="IPR006148">
    <property type="entry name" value="Glc/Gal-6P_isomerase"/>
</dbReference>
<evidence type="ECO:0000313" key="10">
    <source>
        <dbReference type="Proteomes" id="UP000260721"/>
    </source>
</evidence>
<dbReference type="GO" id="GO:0004342">
    <property type="term" value="F:glucosamine-6-phosphate deaminase activity"/>
    <property type="evidence" value="ECO:0007669"/>
    <property type="project" value="UniProtKB-UniRule"/>
</dbReference>
<keyword evidence="9" id="KW-1185">Reference proteome</keyword>
<dbReference type="Proteomes" id="UP000255523">
    <property type="component" value="Unassembled WGS sequence"/>
</dbReference>
<feature type="active site" description="For ring-opening step" evidence="4">
    <location>
        <position position="139"/>
    </location>
</feature>
<dbReference type="InterPro" id="IPR004547">
    <property type="entry name" value="Glucosamine6P_isomerase"/>
</dbReference>
<proteinExistence type="inferred from homology"/>
<keyword evidence="3 4" id="KW-0119">Carbohydrate metabolism</keyword>
<comment type="function">
    <text evidence="4">Catalyzes the reversible isomerization-deamination of glucosamine 6-phosphate (GlcN6P) to form fructose 6-phosphate (Fru6P) and ammonium ion.</text>
</comment>
<dbReference type="EMBL" id="UHFX01000003">
    <property type="protein sequence ID" value="SUO03284.1"/>
    <property type="molecule type" value="Genomic_DNA"/>
</dbReference>
<dbReference type="AlphaFoldDB" id="A0A380LH79"/>
<dbReference type="EMBL" id="QUSK01000014">
    <property type="protein sequence ID" value="RGD76276.1"/>
    <property type="molecule type" value="Genomic_DNA"/>
</dbReference>
<dbReference type="PANTHER" id="PTHR11280:SF5">
    <property type="entry name" value="GLUCOSAMINE-6-PHOSPHATE ISOMERASE"/>
    <property type="match status" value="1"/>
</dbReference>
<dbReference type="Proteomes" id="UP000260721">
    <property type="component" value="Unassembled WGS sequence"/>
</dbReference>
<dbReference type="RefSeq" id="WP_022790256.1">
    <property type="nucleotide sequence ID" value="NZ_CALCIP010000014.1"/>
</dbReference>
<evidence type="ECO:0000313" key="7">
    <source>
        <dbReference type="EMBL" id="RGD76276.1"/>
    </source>
</evidence>
<dbReference type="GO" id="GO:0042802">
    <property type="term" value="F:identical protein binding"/>
    <property type="evidence" value="ECO:0007669"/>
    <property type="project" value="TreeGrafter"/>
</dbReference>
<dbReference type="SUPFAM" id="SSF100950">
    <property type="entry name" value="NagB/RpiA/CoA transferase-like"/>
    <property type="match status" value="1"/>
</dbReference>
<evidence type="ECO:0000259" key="5">
    <source>
        <dbReference type="Pfam" id="PF01182"/>
    </source>
</evidence>